<sequence>MLKIFDERIILDKVVEGELVRPSQSCFLLIQKGTIELEVNSLRTTYQSSELILFSPMKMYKLIHCSEHLKAYFILYKQEALKERINVSFNKFSVIQLMNMEQSKVSYSLSKEAFSHFWNIAKQLDFYLKNPDYSKFNEQVVIHNFTVIVYMVVDAIMKNNPLNIEQNTRKEAIVISFLDLLSSHFTRERELKFYADKLFISIKYLSVCVKEVTGIAPRVLIANTLLDEAKLKLTTTELNISIIADQLNFSDQYAFGKFFKKHTGLSPRNFRKNIASANTI</sequence>
<dbReference type="RefSeq" id="WP_237602564.1">
    <property type="nucleotide sequence ID" value="NZ_JAIRBA010000010.1"/>
</dbReference>
<evidence type="ECO:0000256" key="2">
    <source>
        <dbReference type="ARBA" id="ARBA00023125"/>
    </source>
</evidence>
<dbReference type="PROSITE" id="PS01124">
    <property type="entry name" value="HTH_ARAC_FAMILY_2"/>
    <property type="match status" value="1"/>
</dbReference>
<dbReference type="PANTHER" id="PTHR43280">
    <property type="entry name" value="ARAC-FAMILY TRANSCRIPTIONAL REGULATOR"/>
    <property type="match status" value="1"/>
</dbReference>
<feature type="domain" description="HTH araC/xylS-type" evidence="4">
    <location>
        <begin position="175"/>
        <end position="273"/>
    </location>
</feature>
<gene>
    <name evidence="5" type="ORF">K8089_06950</name>
</gene>
<evidence type="ECO:0000259" key="4">
    <source>
        <dbReference type="PROSITE" id="PS01124"/>
    </source>
</evidence>
<keyword evidence="3" id="KW-0804">Transcription</keyword>
<organism evidence="5 6">
    <name type="scientific">Aequorivita vitellina</name>
    <dbReference type="NCBI Taxonomy" id="2874475"/>
    <lineage>
        <taxon>Bacteria</taxon>
        <taxon>Pseudomonadati</taxon>
        <taxon>Bacteroidota</taxon>
        <taxon>Flavobacteriia</taxon>
        <taxon>Flavobacteriales</taxon>
        <taxon>Flavobacteriaceae</taxon>
        <taxon>Aequorivita</taxon>
    </lineage>
</organism>
<evidence type="ECO:0000313" key="6">
    <source>
        <dbReference type="Proteomes" id="UP001139461"/>
    </source>
</evidence>
<keyword evidence="2" id="KW-0238">DNA-binding</keyword>
<dbReference type="EMBL" id="JAIRBA010000010">
    <property type="protein sequence ID" value="MCG2418755.1"/>
    <property type="molecule type" value="Genomic_DNA"/>
</dbReference>
<evidence type="ECO:0000313" key="5">
    <source>
        <dbReference type="EMBL" id="MCG2418755.1"/>
    </source>
</evidence>
<dbReference type="AlphaFoldDB" id="A0A9X1QUT7"/>
<dbReference type="Pfam" id="PF12833">
    <property type="entry name" value="HTH_18"/>
    <property type="match status" value="1"/>
</dbReference>
<dbReference type="Proteomes" id="UP001139461">
    <property type="component" value="Unassembled WGS sequence"/>
</dbReference>
<proteinExistence type="predicted"/>
<evidence type="ECO:0000256" key="3">
    <source>
        <dbReference type="ARBA" id="ARBA00023163"/>
    </source>
</evidence>
<accession>A0A9X1QUT7</accession>
<dbReference type="GO" id="GO:0043565">
    <property type="term" value="F:sequence-specific DNA binding"/>
    <property type="evidence" value="ECO:0007669"/>
    <property type="project" value="InterPro"/>
</dbReference>
<keyword evidence="6" id="KW-1185">Reference proteome</keyword>
<dbReference type="SUPFAM" id="SSF46689">
    <property type="entry name" value="Homeodomain-like"/>
    <property type="match status" value="1"/>
</dbReference>
<evidence type="ECO:0000256" key="1">
    <source>
        <dbReference type="ARBA" id="ARBA00023015"/>
    </source>
</evidence>
<comment type="caution">
    <text evidence="5">The sequence shown here is derived from an EMBL/GenBank/DDBJ whole genome shotgun (WGS) entry which is preliminary data.</text>
</comment>
<dbReference type="Gene3D" id="1.10.10.60">
    <property type="entry name" value="Homeodomain-like"/>
    <property type="match status" value="1"/>
</dbReference>
<dbReference type="PANTHER" id="PTHR43280:SF32">
    <property type="entry name" value="TRANSCRIPTIONAL REGULATORY PROTEIN"/>
    <property type="match status" value="1"/>
</dbReference>
<dbReference type="InterPro" id="IPR009057">
    <property type="entry name" value="Homeodomain-like_sf"/>
</dbReference>
<name>A0A9X1QUT7_9FLAO</name>
<dbReference type="InterPro" id="IPR018060">
    <property type="entry name" value="HTH_AraC"/>
</dbReference>
<protein>
    <submittedName>
        <fullName evidence="5">AraC family transcriptional regulator</fullName>
    </submittedName>
</protein>
<reference evidence="5" key="1">
    <citation type="submission" date="2021-09" db="EMBL/GenBank/DDBJ databases">
        <title>Genome of Aequorivita sp. strain F47161.</title>
        <authorList>
            <person name="Wang Y."/>
        </authorList>
    </citation>
    <scope>NUCLEOTIDE SEQUENCE</scope>
    <source>
        <strain evidence="5">F47161</strain>
    </source>
</reference>
<keyword evidence="1" id="KW-0805">Transcription regulation</keyword>
<dbReference type="GO" id="GO:0003700">
    <property type="term" value="F:DNA-binding transcription factor activity"/>
    <property type="evidence" value="ECO:0007669"/>
    <property type="project" value="InterPro"/>
</dbReference>
<dbReference type="SMART" id="SM00342">
    <property type="entry name" value="HTH_ARAC"/>
    <property type="match status" value="1"/>
</dbReference>